<accession>A0A0C3ENW2</accession>
<dbReference type="Proteomes" id="UP000053989">
    <property type="component" value="Unassembled WGS sequence"/>
</dbReference>
<dbReference type="InterPro" id="IPR058913">
    <property type="entry name" value="Integrase_dom_put"/>
</dbReference>
<sequence>PLDQIEPHIRHLWKARLTDQQILAEIHKYIDTNEYGLGLTKFVAIRKGLGLHRTCQQGHTPDSIQNIMLEMWNMYPDAGVREMIGLLFHEHNIAVSRSAMRGYFLTYEPHLLRQRKANHLQRCRFWAAGVNDIWAIDQHDKWLQFSLALHTGIEPFSGRILWMKVWHSNRNPQLILSYYLETVETFGYVPMVTQSDPGMENFGIVNAQTLLWQMHDPNLGSFVQHQWMRIKKNIMPEIAWSQLRRRFTPGFEALLDTGVEAGWYDPDNTLQLMVFHWVFVPWLQVELNNYQDHINHSRKRHNRKKVLPHGIPELIYMCTQDYGALDFKVVMVSPAAIDEVCQLYINPNHVVFDLVPPTFNAFLERCYDQLHCPTIGHSTVWTVYCDLLSLVRQCEGIPAVVTAIEGHDIADEELHLLPGLRDLHEMEGYMGGVANGLGLCKITHSVSYTI</sequence>
<dbReference type="STRING" id="1036808.A0A0C3ENW2"/>
<protein>
    <recommendedName>
        <fullName evidence="1">Integrase core domain-containing protein</fullName>
    </recommendedName>
</protein>
<organism evidence="2 3">
    <name type="scientific">Scleroderma citrinum Foug A</name>
    <dbReference type="NCBI Taxonomy" id="1036808"/>
    <lineage>
        <taxon>Eukaryota</taxon>
        <taxon>Fungi</taxon>
        <taxon>Dikarya</taxon>
        <taxon>Basidiomycota</taxon>
        <taxon>Agaricomycotina</taxon>
        <taxon>Agaricomycetes</taxon>
        <taxon>Agaricomycetidae</taxon>
        <taxon>Boletales</taxon>
        <taxon>Sclerodermatineae</taxon>
        <taxon>Sclerodermataceae</taxon>
        <taxon>Scleroderma</taxon>
    </lineage>
</organism>
<reference evidence="2 3" key="1">
    <citation type="submission" date="2014-04" db="EMBL/GenBank/DDBJ databases">
        <authorList>
            <consortium name="DOE Joint Genome Institute"/>
            <person name="Kuo A."/>
            <person name="Kohler A."/>
            <person name="Nagy L.G."/>
            <person name="Floudas D."/>
            <person name="Copeland A."/>
            <person name="Barry K.W."/>
            <person name="Cichocki N."/>
            <person name="Veneault-Fourrey C."/>
            <person name="LaButti K."/>
            <person name="Lindquist E.A."/>
            <person name="Lipzen A."/>
            <person name="Lundell T."/>
            <person name="Morin E."/>
            <person name="Murat C."/>
            <person name="Sun H."/>
            <person name="Tunlid A."/>
            <person name="Henrissat B."/>
            <person name="Grigoriev I.V."/>
            <person name="Hibbett D.S."/>
            <person name="Martin F."/>
            <person name="Nordberg H.P."/>
            <person name="Cantor M.N."/>
            <person name="Hua S.X."/>
        </authorList>
    </citation>
    <scope>NUCLEOTIDE SEQUENCE [LARGE SCALE GENOMIC DNA]</scope>
    <source>
        <strain evidence="2 3">Foug A</strain>
    </source>
</reference>
<dbReference type="InParanoid" id="A0A0C3ENW2"/>
<feature type="non-terminal residue" evidence="2">
    <location>
        <position position="1"/>
    </location>
</feature>
<evidence type="ECO:0000313" key="2">
    <source>
        <dbReference type="EMBL" id="KIM69879.1"/>
    </source>
</evidence>
<dbReference type="PANTHER" id="PTHR46177">
    <property type="entry name" value="INTEGRASE CATALYTIC DOMAIN-CONTAINING PROTEIN"/>
    <property type="match status" value="1"/>
</dbReference>
<dbReference type="HOGENOM" id="CLU_038374_0_1_1"/>
<dbReference type="Pfam" id="PF24764">
    <property type="entry name" value="rva_4"/>
    <property type="match status" value="1"/>
</dbReference>
<reference evidence="3" key="2">
    <citation type="submission" date="2015-01" db="EMBL/GenBank/DDBJ databases">
        <title>Evolutionary Origins and Diversification of the Mycorrhizal Mutualists.</title>
        <authorList>
            <consortium name="DOE Joint Genome Institute"/>
            <consortium name="Mycorrhizal Genomics Consortium"/>
            <person name="Kohler A."/>
            <person name="Kuo A."/>
            <person name="Nagy L.G."/>
            <person name="Floudas D."/>
            <person name="Copeland A."/>
            <person name="Barry K.W."/>
            <person name="Cichocki N."/>
            <person name="Veneault-Fourrey C."/>
            <person name="LaButti K."/>
            <person name="Lindquist E.A."/>
            <person name="Lipzen A."/>
            <person name="Lundell T."/>
            <person name="Morin E."/>
            <person name="Murat C."/>
            <person name="Riley R."/>
            <person name="Ohm R."/>
            <person name="Sun H."/>
            <person name="Tunlid A."/>
            <person name="Henrissat B."/>
            <person name="Grigoriev I.V."/>
            <person name="Hibbett D.S."/>
            <person name="Martin F."/>
        </authorList>
    </citation>
    <scope>NUCLEOTIDE SEQUENCE [LARGE SCALE GENOMIC DNA]</scope>
    <source>
        <strain evidence="3">Foug A</strain>
    </source>
</reference>
<evidence type="ECO:0000313" key="3">
    <source>
        <dbReference type="Proteomes" id="UP000053989"/>
    </source>
</evidence>
<dbReference type="OrthoDB" id="5946233at2759"/>
<dbReference type="PANTHER" id="PTHR46177:SF1">
    <property type="entry name" value="INTEGRASE CATALYTIC DOMAIN-CONTAINING PROTEIN"/>
    <property type="match status" value="1"/>
</dbReference>
<dbReference type="AlphaFoldDB" id="A0A0C3ENW2"/>
<feature type="domain" description="Integrase core" evidence="1">
    <location>
        <begin position="129"/>
        <end position="305"/>
    </location>
</feature>
<dbReference type="EMBL" id="KN822005">
    <property type="protein sequence ID" value="KIM69879.1"/>
    <property type="molecule type" value="Genomic_DNA"/>
</dbReference>
<evidence type="ECO:0000259" key="1">
    <source>
        <dbReference type="Pfam" id="PF24764"/>
    </source>
</evidence>
<proteinExistence type="predicted"/>
<name>A0A0C3ENW2_9AGAM</name>
<keyword evidence="3" id="KW-1185">Reference proteome</keyword>
<gene>
    <name evidence="2" type="ORF">SCLCIDRAFT_101325</name>
</gene>